<dbReference type="SUPFAM" id="SSF53756">
    <property type="entry name" value="UDP-Glycosyltransferase/glycogen phosphorylase"/>
    <property type="match status" value="1"/>
</dbReference>
<keyword evidence="4" id="KW-1185">Reference proteome</keyword>
<dbReference type="Proteomes" id="UP001501444">
    <property type="component" value="Unassembled WGS sequence"/>
</dbReference>
<dbReference type="Pfam" id="PF00534">
    <property type="entry name" value="Glycos_transf_1"/>
    <property type="match status" value="1"/>
</dbReference>
<proteinExistence type="predicted"/>
<accession>A0ABP5UCI9</accession>
<comment type="caution">
    <text evidence="3">The sequence shown here is derived from an EMBL/GenBank/DDBJ whole genome shotgun (WGS) entry which is preliminary data.</text>
</comment>
<reference evidence="4" key="1">
    <citation type="journal article" date="2019" name="Int. J. Syst. Evol. Microbiol.">
        <title>The Global Catalogue of Microorganisms (GCM) 10K type strain sequencing project: providing services to taxonomists for standard genome sequencing and annotation.</title>
        <authorList>
            <consortium name="The Broad Institute Genomics Platform"/>
            <consortium name="The Broad Institute Genome Sequencing Center for Infectious Disease"/>
            <person name="Wu L."/>
            <person name="Ma J."/>
        </authorList>
    </citation>
    <scope>NUCLEOTIDE SEQUENCE [LARGE SCALE GENOMIC DNA]</scope>
    <source>
        <strain evidence="4">JCM 3272</strain>
    </source>
</reference>
<evidence type="ECO:0000259" key="2">
    <source>
        <dbReference type="Pfam" id="PF00534"/>
    </source>
</evidence>
<name>A0ABP5UCI9_9ACTN</name>
<protein>
    <submittedName>
        <fullName evidence="3">Glycosyltransferase</fullName>
    </submittedName>
</protein>
<gene>
    <name evidence="3" type="ORF">GCM10010170_080770</name>
</gene>
<feature type="domain" description="Glycosyl transferase family 1" evidence="2">
    <location>
        <begin position="176"/>
        <end position="341"/>
    </location>
</feature>
<dbReference type="EMBL" id="BAAARV010000080">
    <property type="protein sequence ID" value="GAA2376554.1"/>
    <property type="molecule type" value="Genomic_DNA"/>
</dbReference>
<dbReference type="RefSeq" id="WP_344617930.1">
    <property type="nucleotide sequence ID" value="NZ_BAAARV010000080.1"/>
</dbReference>
<sequence>MTISYGFLSTYPPTQCGLATFTASLLHALTSPAGGDRAGVVRVVESATYNDRPEVVGHLVPHALDSHIPAADTLDRHDIVIVQHEYGIYGGTDGENLLPVLRRLRTPAIAVLHTVLSRPTAHQKTVLEQVVALTGAAVTMTEAAQARLIAGYDVDPAKVCVIPHGAPEAPPLRLLNPSGEPVILTWGLLGPGKGIEWAIAGLRLVRHLTPRPRYVIAGQTHPKVLAEQGEAYRLMLYSRVRALGVAGLVNFERAYLDQDRLNRLVGRADVVLLPYDSPDQATSGVLVEALAAHKPVIATTFPHAVEVLSDGAGLLVPHHDAQAIGTALKRVLTEPDLVSGMHHQATRISQNSRWTVVAERYRALAVTLLSRAPVPL</sequence>
<dbReference type="InterPro" id="IPR001296">
    <property type="entry name" value="Glyco_trans_1"/>
</dbReference>
<keyword evidence="1" id="KW-0808">Transferase</keyword>
<evidence type="ECO:0000313" key="4">
    <source>
        <dbReference type="Proteomes" id="UP001501444"/>
    </source>
</evidence>
<dbReference type="Gene3D" id="3.40.50.2000">
    <property type="entry name" value="Glycogen Phosphorylase B"/>
    <property type="match status" value="2"/>
</dbReference>
<evidence type="ECO:0000256" key="1">
    <source>
        <dbReference type="ARBA" id="ARBA00022679"/>
    </source>
</evidence>
<evidence type="ECO:0000313" key="3">
    <source>
        <dbReference type="EMBL" id="GAA2376554.1"/>
    </source>
</evidence>
<organism evidence="3 4">
    <name type="scientific">Dactylosporangium salmoneum</name>
    <dbReference type="NCBI Taxonomy" id="53361"/>
    <lineage>
        <taxon>Bacteria</taxon>
        <taxon>Bacillati</taxon>
        <taxon>Actinomycetota</taxon>
        <taxon>Actinomycetes</taxon>
        <taxon>Micromonosporales</taxon>
        <taxon>Micromonosporaceae</taxon>
        <taxon>Dactylosporangium</taxon>
    </lineage>
</organism>
<dbReference type="PANTHER" id="PTHR12526">
    <property type="entry name" value="GLYCOSYLTRANSFERASE"/>
    <property type="match status" value="1"/>
</dbReference>
<dbReference type="PANTHER" id="PTHR12526:SF572">
    <property type="entry name" value="BLL5144 PROTEIN"/>
    <property type="match status" value="1"/>
</dbReference>